<feature type="transmembrane region" description="Helical" evidence="9">
    <location>
        <begin position="382"/>
        <end position="407"/>
    </location>
</feature>
<feature type="transmembrane region" description="Helical" evidence="9">
    <location>
        <begin position="466"/>
        <end position="489"/>
    </location>
</feature>
<evidence type="ECO:0000313" key="11">
    <source>
        <dbReference type="Proteomes" id="UP000196158"/>
    </source>
</evidence>
<evidence type="ECO:0000256" key="1">
    <source>
        <dbReference type="ARBA" id="ARBA00004141"/>
    </source>
</evidence>
<dbReference type="GO" id="GO:0072657">
    <property type="term" value="P:protein localization to membrane"/>
    <property type="evidence" value="ECO:0007669"/>
    <property type="project" value="TreeGrafter"/>
</dbReference>
<dbReference type="PANTHER" id="PTHR10766:SF55">
    <property type="entry name" value="TRANSMEMBRANE 9 SUPERFAMILY MEMBER 4"/>
    <property type="match status" value="1"/>
</dbReference>
<feature type="transmembrane region" description="Helical" evidence="9">
    <location>
        <begin position="526"/>
        <end position="549"/>
    </location>
</feature>
<evidence type="ECO:0000256" key="9">
    <source>
        <dbReference type="RuleBase" id="RU363079"/>
    </source>
</evidence>
<feature type="transmembrane region" description="Helical" evidence="9">
    <location>
        <begin position="652"/>
        <end position="673"/>
    </location>
</feature>
<dbReference type="GO" id="GO:0016020">
    <property type="term" value="C:membrane"/>
    <property type="evidence" value="ECO:0007669"/>
    <property type="project" value="UniProtKB-SubCell"/>
</dbReference>
<feature type="transmembrane region" description="Helical" evidence="9">
    <location>
        <begin position="281"/>
        <end position="303"/>
    </location>
</feature>
<reference evidence="10 11" key="1">
    <citation type="submission" date="2017-04" db="EMBL/GenBank/DDBJ databases">
        <authorList>
            <person name="Afonso C.L."/>
            <person name="Miller P.J."/>
            <person name="Scott M.A."/>
            <person name="Spackman E."/>
            <person name="Goraichik I."/>
            <person name="Dimitrov K.M."/>
            <person name="Suarez D.L."/>
            <person name="Swayne D.E."/>
        </authorList>
    </citation>
    <scope>NUCLEOTIDE SEQUENCE [LARGE SCALE GENOMIC DNA]</scope>
</reference>
<evidence type="ECO:0000256" key="6">
    <source>
        <dbReference type="ARBA" id="ARBA00022989"/>
    </source>
</evidence>
<dbReference type="Proteomes" id="UP000196158">
    <property type="component" value="Unassembled WGS sequence"/>
</dbReference>
<comment type="subcellular location">
    <subcellularLocation>
        <location evidence="2">Golgi apparatus</location>
    </subcellularLocation>
    <subcellularLocation>
        <location evidence="1">Membrane</location>
        <topology evidence="1">Multi-pass membrane protein</topology>
    </subcellularLocation>
</comment>
<keyword evidence="5" id="KW-0732">Signal</keyword>
<keyword evidence="11" id="KW-1185">Reference proteome</keyword>
<dbReference type="AlphaFoldDB" id="A0A1X7QYG2"/>
<comment type="similarity">
    <text evidence="3 9">Belongs to the nonaspanin (TM9SF) (TC 9.A.2) family.</text>
</comment>
<organism evidence="10 11">
    <name type="scientific">Maudiozyma saulgeensis</name>
    <dbReference type="NCBI Taxonomy" id="1789683"/>
    <lineage>
        <taxon>Eukaryota</taxon>
        <taxon>Fungi</taxon>
        <taxon>Dikarya</taxon>
        <taxon>Ascomycota</taxon>
        <taxon>Saccharomycotina</taxon>
        <taxon>Saccharomycetes</taxon>
        <taxon>Saccharomycetales</taxon>
        <taxon>Saccharomycetaceae</taxon>
        <taxon>Maudiozyma</taxon>
    </lineage>
</organism>
<sequence>MIVLQIKFKTLPTLIIVLFLLFTLRNHLPLATRFQLANNSWVTPNIYQKGDKVEIIVNKVESDLTQLPYAYYDLPFTCPPSNFKKPLHLSLNEIIRGDRKWQSDYELKFGEDMPCSILCARKTDKEGMKTAIDLIKKGYVAQWLIDEELPAATTFISTKDHKKYYGSGFPLGYYDEDTETVYLHNHLMFVIRFHAIDDNNFTIVGFEVYPRSVSDYSCPGARRDYENYELVVPEADDELQYLPFTYSVYWREEFDVEWKDRFKFFFNNGELSDEITAKFHWISLANSIGIVILASFIVAFIFIKVSIKDRSTQDRDTFEVNLLADNTAALPTIAGNWLNPKKTRGLRVLIVIVSMGVQCLFTIVGALAISCSLNKLHDVRNSVLSMTFVFFILGAAMASYVGSYLLIQSSMRGNSMSLNDTQIRSIISFSILCGCLLPGLVLTSTLILNSIVWAHDSTNALPFGTIVLIVFMYFLVCIPLSYIGGQLAVKSLENKRMKVSGNTNDRTYAEKVGGSLTRFRSKKKSLITDSFNILLILISGIFPFIIIYVELQFVYKSVWLEKTTFYYYYGFLLANILLLCIVICEISIIVCYILMTITSKKEADEVDWRWKVYQAGSSPAWYMELYSLYYIFWILNIRGFSSILLSVCYSTIFNIICGFGMGSLGYLSSYFFIRYISRSRTKTH</sequence>
<keyword evidence="8 9" id="KW-0472">Membrane</keyword>
<protein>
    <recommendedName>
        <fullName evidence="9">Transmembrane 9 superfamily member</fullName>
    </recommendedName>
</protein>
<dbReference type="EMBL" id="FXLY01000002">
    <property type="protein sequence ID" value="SMN18239.1"/>
    <property type="molecule type" value="Genomic_DNA"/>
</dbReference>
<name>A0A1X7QYG2_9SACH</name>
<gene>
    <name evidence="10" type="ORF">KASA_0Q06864G</name>
</gene>
<evidence type="ECO:0000256" key="8">
    <source>
        <dbReference type="ARBA" id="ARBA00023136"/>
    </source>
</evidence>
<dbReference type="PANTHER" id="PTHR10766">
    <property type="entry name" value="TRANSMEMBRANE 9 SUPERFAMILY PROTEIN"/>
    <property type="match status" value="1"/>
</dbReference>
<feature type="transmembrane region" description="Helical" evidence="9">
    <location>
        <begin position="427"/>
        <end position="454"/>
    </location>
</feature>
<keyword evidence="6 9" id="KW-1133">Transmembrane helix</keyword>
<evidence type="ECO:0000256" key="5">
    <source>
        <dbReference type="ARBA" id="ARBA00022729"/>
    </source>
</evidence>
<evidence type="ECO:0000256" key="2">
    <source>
        <dbReference type="ARBA" id="ARBA00004555"/>
    </source>
</evidence>
<evidence type="ECO:0000256" key="7">
    <source>
        <dbReference type="ARBA" id="ARBA00023034"/>
    </source>
</evidence>
<evidence type="ECO:0000256" key="3">
    <source>
        <dbReference type="ARBA" id="ARBA00005227"/>
    </source>
</evidence>
<feature type="transmembrane region" description="Helical" evidence="9">
    <location>
        <begin position="348"/>
        <end position="370"/>
    </location>
</feature>
<keyword evidence="4 9" id="KW-0812">Transmembrane</keyword>
<evidence type="ECO:0000256" key="4">
    <source>
        <dbReference type="ARBA" id="ARBA00022692"/>
    </source>
</evidence>
<accession>A0A1X7QYG2</accession>
<feature type="transmembrane region" description="Helical" evidence="9">
    <location>
        <begin position="569"/>
        <end position="595"/>
    </location>
</feature>
<dbReference type="InterPro" id="IPR004240">
    <property type="entry name" value="EMP70"/>
</dbReference>
<dbReference type="Pfam" id="PF02990">
    <property type="entry name" value="EMP70"/>
    <property type="match status" value="1"/>
</dbReference>
<dbReference type="GO" id="GO:0005794">
    <property type="term" value="C:Golgi apparatus"/>
    <property type="evidence" value="ECO:0007669"/>
    <property type="project" value="UniProtKB-SubCell"/>
</dbReference>
<proteinExistence type="inferred from homology"/>
<evidence type="ECO:0000313" key="10">
    <source>
        <dbReference type="EMBL" id="SMN18239.1"/>
    </source>
</evidence>
<dbReference type="OrthoDB" id="1666796at2759"/>
<keyword evidence="7" id="KW-0333">Golgi apparatus</keyword>